<name>U9V7C0_RHIID</name>
<evidence type="ECO:0000313" key="1">
    <source>
        <dbReference type="EMBL" id="ESA23821.1"/>
    </source>
</evidence>
<gene>
    <name evidence="1" type="ORF">GLOINDRAFT_90749</name>
</gene>
<dbReference type="AlphaFoldDB" id="U9V7C0"/>
<sequence length="141" mass="16901">MNIFITSGAELIFPVYIKSFAYSRWKHRHGTEIEVHSENNGPTTKPIHHRYFRVKLLYPTILIGIYCLNIENYGLKFDFHFSHFFSVFLFFRRLSGLIFFNSPPKNRIYKNKNKEALAAFQKKVSKSYLRNIYKPRPRVNY</sequence>
<organism evidence="1">
    <name type="scientific">Rhizophagus irregularis (strain DAOM 181602 / DAOM 197198 / MUCL 43194)</name>
    <name type="common">Arbuscular mycorrhizal fungus</name>
    <name type="synonym">Glomus intraradices</name>
    <dbReference type="NCBI Taxonomy" id="747089"/>
    <lineage>
        <taxon>Eukaryota</taxon>
        <taxon>Fungi</taxon>
        <taxon>Fungi incertae sedis</taxon>
        <taxon>Mucoromycota</taxon>
        <taxon>Glomeromycotina</taxon>
        <taxon>Glomeromycetes</taxon>
        <taxon>Glomerales</taxon>
        <taxon>Glomeraceae</taxon>
        <taxon>Rhizophagus</taxon>
    </lineage>
</organism>
<accession>U9V7C0</accession>
<dbReference type="HOGENOM" id="CLU_1826300_0_0_1"/>
<reference evidence="1" key="1">
    <citation type="submission" date="2013-07" db="EMBL/GenBank/DDBJ databases">
        <title>The genome of an arbuscular mycorrhizal fungus provides insights into the evolution of the oldest plant symbiosis.</title>
        <authorList>
            <consortium name="DOE Joint Genome Institute"/>
            <person name="Tisserant E."/>
            <person name="Malbreil M."/>
            <person name="Kuo A."/>
            <person name="Kohler A."/>
            <person name="Symeonidi A."/>
            <person name="Balestrini R."/>
            <person name="Charron P."/>
            <person name="Duensing N."/>
            <person name="Frei-dit-Frey N."/>
            <person name="Gianinazzi-Pearson V."/>
            <person name="Gilbert B."/>
            <person name="Handa Y."/>
            <person name="Hijri M."/>
            <person name="Kaul R."/>
            <person name="Kawaguchi M."/>
            <person name="Krajinski F."/>
            <person name="Lammers P."/>
            <person name="Lapierre D."/>
            <person name="Masclaux F.G."/>
            <person name="Murat C."/>
            <person name="Morin E."/>
            <person name="Ndikumana S."/>
            <person name="Pagni M."/>
            <person name="Petitpierre D."/>
            <person name="Requena N."/>
            <person name="Rosikiewicz P."/>
            <person name="Riley R."/>
            <person name="Saito K."/>
            <person name="San Clemente H."/>
            <person name="Shapiro H."/>
            <person name="van Tuinen D."/>
            <person name="Becard G."/>
            <person name="Bonfante P."/>
            <person name="Paszkowski U."/>
            <person name="Shachar-Hill Y."/>
            <person name="Young J.P."/>
            <person name="Sanders I.R."/>
            <person name="Henrissat B."/>
            <person name="Rensing S.A."/>
            <person name="Grigoriev I.V."/>
            <person name="Corradi N."/>
            <person name="Roux C."/>
            <person name="Martin F."/>
        </authorList>
    </citation>
    <scope>NUCLEOTIDE SEQUENCE</scope>
    <source>
        <strain evidence="1">DAOM 197198</strain>
    </source>
</reference>
<protein>
    <submittedName>
        <fullName evidence="1">Uncharacterized protein</fullName>
    </submittedName>
</protein>
<dbReference type="EMBL" id="KI274460">
    <property type="protein sequence ID" value="ESA23821.1"/>
    <property type="molecule type" value="Genomic_DNA"/>
</dbReference>
<proteinExistence type="predicted"/>